<feature type="compositionally biased region" description="Polar residues" evidence="1">
    <location>
        <begin position="1"/>
        <end position="13"/>
    </location>
</feature>
<organism evidence="3 4">
    <name type="scientific">Streptomyces ipomoeae 91-03</name>
    <dbReference type="NCBI Taxonomy" id="698759"/>
    <lineage>
        <taxon>Bacteria</taxon>
        <taxon>Bacillati</taxon>
        <taxon>Actinomycetota</taxon>
        <taxon>Actinomycetes</taxon>
        <taxon>Kitasatosporales</taxon>
        <taxon>Streptomycetaceae</taxon>
        <taxon>Streptomyces</taxon>
    </lineage>
</organism>
<dbReference type="InterPro" id="IPR007278">
    <property type="entry name" value="DUF397"/>
</dbReference>
<comment type="caution">
    <text evidence="3">The sequence shown here is derived from an EMBL/GenBank/DDBJ whole genome shotgun (WGS) entry which is preliminary data.</text>
</comment>
<keyword evidence="4" id="KW-1185">Reference proteome</keyword>
<dbReference type="Pfam" id="PF04149">
    <property type="entry name" value="DUF397"/>
    <property type="match status" value="1"/>
</dbReference>
<evidence type="ECO:0000313" key="3">
    <source>
        <dbReference type="EMBL" id="EKX64474.1"/>
    </source>
</evidence>
<evidence type="ECO:0000256" key="1">
    <source>
        <dbReference type="SAM" id="MobiDB-lite"/>
    </source>
</evidence>
<proteinExistence type="predicted"/>
<accession>L1KVA4</accession>
<reference evidence="3 4" key="1">
    <citation type="submission" date="2012-11" db="EMBL/GenBank/DDBJ databases">
        <authorList>
            <person name="Huguet-Tapia J.C."/>
            <person name="Durkin A.S."/>
            <person name="Pettis G.S."/>
            <person name="Badger J.H."/>
        </authorList>
    </citation>
    <scope>NUCLEOTIDE SEQUENCE [LARGE SCALE GENOMIC DNA]</scope>
    <source>
        <strain evidence="3 4">91-03</strain>
    </source>
</reference>
<evidence type="ECO:0000313" key="4">
    <source>
        <dbReference type="Proteomes" id="UP000010411"/>
    </source>
</evidence>
<dbReference type="PATRIC" id="fig|698759.3.peg.4876"/>
<dbReference type="Proteomes" id="UP000010411">
    <property type="component" value="Unassembled WGS sequence"/>
</dbReference>
<evidence type="ECO:0000259" key="2">
    <source>
        <dbReference type="Pfam" id="PF04149"/>
    </source>
</evidence>
<gene>
    <name evidence="3" type="ORF">STRIP9103_04420</name>
</gene>
<feature type="region of interest" description="Disordered" evidence="1">
    <location>
        <begin position="1"/>
        <end position="43"/>
    </location>
</feature>
<feature type="domain" description="DUF397" evidence="2">
    <location>
        <begin position="6"/>
        <end position="61"/>
    </location>
</feature>
<protein>
    <submittedName>
        <fullName evidence="3">Putative toxin-antitoxin system, toxin component</fullName>
    </submittedName>
</protein>
<dbReference type="RefSeq" id="WP_009320897.1">
    <property type="nucleotide sequence ID" value="NZ_AEJC01000370.1"/>
</dbReference>
<dbReference type="EMBL" id="AEJC01000370">
    <property type="protein sequence ID" value="EKX64474.1"/>
    <property type="molecule type" value="Genomic_DNA"/>
</dbReference>
<name>L1KVA4_9ACTN</name>
<dbReference type="AlphaFoldDB" id="L1KVA4"/>
<sequence>MSMTTPWQKSSHCSEGASRVRVSTGSPAPTPTIHLTESADPARAVLGTTPEGSRALLDVLKEEKSPCV</sequence>